<evidence type="ECO:0000313" key="2">
    <source>
        <dbReference type="Proteomes" id="UP000006727"/>
    </source>
</evidence>
<dbReference type="Proteomes" id="UP000006727">
    <property type="component" value="Chromosome 16"/>
</dbReference>
<name>A0A7I4B593_PHYPA</name>
<organism evidence="1 2">
    <name type="scientific">Physcomitrium patens</name>
    <name type="common">Spreading-leaved earth moss</name>
    <name type="synonym">Physcomitrella patens</name>
    <dbReference type="NCBI Taxonomy" id="3218"/>
    <lineage>
        <taxon>Eukaryota</taxon>
        <taxon>Viridiplantae</taxon>
        <taxon>Streptophyta</taxon>
        <taxon>Embryophyta</taxon>
        <taxon>Bryophyta</taxon>
        <taxon>Bryophytina</taxon>
        <taxon>Bryopsida</taxon>
        <taxon>Funariidae</taxon>
        <taxon>Funariales</taxon>
        <taxon>Funariaceae</taxon>
        <taxon>Physcomitrium</taxon>
    </lineage>
</organism>
<gene>
    <name evidence="1" type="primary">LOC112293207</name>
</gene>
<dbReference type="EnsemblPlants" id="Pp3c16_21110V3.3">
    <property type="protein sequence ID" value="Pp3c16_21110V3.3"/>
    <property type="gene ID" value="Pp3c16_21110"/>
</dbReference>
<sequence>METLPLGHEHSLESLCWGANTMFRNGAVVVDGEMAGRRSVRLDSIWWRGGDLRVLSRSRCGAPSRRARFGGCEASGGERNVFLIGTLWRRCGAEKCVGGCFHMQVLWSYHEPLPLLDMDRSHSIP</sequence>
<reference evidence="1 2" key="2">
    <citation type="journal article" date="2018" name="Plant J.">
        <title>The Physcomitrella patens chromosome-scale assembly reveals moss genome structure and evolution.</title>
        <authorList>
            <person name="Lang D."/>
            <person name="Ullrich K.K."/>
            <person name="Murat F."/>
            <person name="Fuchs J."/>
            <person name="Jenkins J."/>
            <person name="Haas F.B."/>
            <person name="Piednoel M."/>
            <person name="Gundlach H."/>
            <person name="Van Bel M."/>
            <person name="Meyberg R."/>
            <person name="Vives C."/>
            <person name="Morata J."/>
            <person name="Symeonidi A."/>
            <person name="Hiss M."/>
            <person name="Muchero W."/>
            <person name="Kamisugi Y."/>
            <person name="Saleh O."/>
            <person name="Blanc G."/>
            <person name="Decker E.L."/>
            <person name="van Gessel N."/>
            <person name="Grimwood J."/>
            <person name="Hayes R.D."/>
            <person name="Graham S.W."/>
            <person name="Gunter L.E."/>
            <person name="McDaniel S.F."/>
            <person name="Hoernstein S.N.W."/>
            <person name="Larsson A."/>
            <person name="Li F.W."/>
            <person name="Perroud P.F."/>
            <person name="Phillips J."/>
            <person name="Ranjan P."/>
            <person name="Rokshar D.S."/>
            <person name="Rothfels C.J."/>
            <person name="Schneider L."/>
            <person name="Shu S."/>
            <person name="Stevenson D.W."/>
            <person name="Thummler F."/>
            <person name="Tillich M."/>
            <person name="Villarreal Aguilar J.C."/>
            <person name="Widiez T."/>
            <person name="Wong G.K."/>
            <person name="Wymore A."/>
            <person name="Zhang Y."/>
            <person name="Zimmer A.D."/>
            <person name="Quatrano R.S."/>
            <person name="Mayer K.F.X."/>
            <person name="Goodstein D."/>
            <person name="Casacuberta J.M."/>
            <person name="Vandepoele K."/>
            <person name="Reski R."/>
            <person name="Cuming A.C."/>
            <person name="Tuskan G.A."/>
            <person name="Maumus F."/>
            <person name="Salse J."/>
            <person name="Schmutz J."/>
            <person name="Rensing S.A."/>
        </authorList>
    </citation>
    <scope>NUCLEOTIDE SEQUENCE [LARGE SCALE GENOMIC DNA]</scope>
    <source>
        <strain evidence="1 2">cv. Gransden 2004</strain>
    </source>
</reference>
<accession>A0A7I4B593</accession>
<protein>
    <submittedName>
        <fullName evidence="1">Uncharacterized protein</fullName>
    </submittedName>
</protein>
<reference evidence="1" key="3">
    <citation type="submission" date="2020-12" db="UniProtKB">
        <authorList>
            <consortium name="EnsemblPlants"/>
        </authorList>
    </citation>
    <scope>IDENTIFICATION</scope>
</reference>
<dbReference type="Gramene" id="Pp3c16_21110V3.3">
    <property type="protein sequence ID" value="Pp3c16_21110V3.3"/>
    <property type="gene ID" value="Pp3c16_21110"/>
</dbReference>
<evidence type="ECO:0000313" key="1">
    <source>
        <dbReference type="EnsemblPlants" id="Pp3c16_21110V3.3"/>
    </source>
</evidence>
<proteinExistence type="predicted"/>
<dbReference type="AlphaFoldDB" id="A0A7I4B593"/>
<reference evidence="1 2" key="1">
    <citation type="journal article" date="2008" name="Science">
        <title>The Physcomitrella genome reveals evolutionary insights into the conquest of land by plants.</title>
        <authorList>
            <person name="Rensing S."/>
            <person name="Lang D."/>
            <person name="Zimmer A."/>
            <person name="Terry A."/>
            <person name="Salamov A."/>
            <person name="Shapiro H."/>
            <person name="Nishiyama T."/>
            <person name="Perroud P.-F."/>
            <person name="Lindquist E."/>
            <person name="Kamisugi Y."/>
            <person name="Tanahashi T."/>
            <person name="Sakakibara K."/>
            <person name="Fujita T."/>
            <person name="Oishi K."/>
            <person name="Shin-I T."/>
            <person name="Kuroki Y."/>
            <person name="Toyoda A."/>
            <person name="Suzuki Y."/>
            <person name="Hashimoto A."/>
            <person name="Yamaguchi K."/>
            <person name="Sugano A."/>
            <person name="Kohara Y."/>
            <person name="Fujiyama A."/>
            <person name="Anterola A."/>
            <person name="Aoki S."/>
            <person name="Ashton N."/>
            <person name="Barbazuk W.B."/>
            <person name="Barker E."/>
            <person name="Bennetzen J."/>
            <person name="Bezanilla M."/>
            <person name="Blankenship R."/>
            <person name="Cho S.H."/>
            <person name="Dutcher S."/>
            <person name="Estelle M."/>
            <person name="Fawcett J.A."/>
            <person name="Gundlach H."/>
            <person name="Hanada K."/>
            <person name="Heyl A."/>
            <person name="Hicks K.A."/>
            <person name="Hugh J."/>
            <person name="Lohr M."/>
            <person name="Mayer K."/>
            <person name="Melkozernov A."/>
            <person name="Murata T."/>
            <person name="Nelson D."/>
            <person name="Pils B."/>
            <person name="Prigge M."/>
            <person name="Reiss B."/>
            <person name="Renner T."/>
            <person name="Rombauts S."/>
            <person name="Rushton P."/>
            <person name="Sanderfoot A."/>
            <person name="Schween G."/>
            <person name="Shiu S.-H."/>
            <person name="Stueber K."/>
            <person name="Theodoulou F.L."/>
            <person name="Tu H."/>
            <person name="Van de Peer Y."/>
            <person name="Verrier P.J."/>
            <person name="Waters E."/>
            <person name="Wood A."/>
            <person name="Yang L."/>
            <person name="Cove D."/>
            <person name="Cuming A."/>
            <person name="Hasebe M."/>
            <person name="Lucas S."/>
            <person name="Mishler D.B."/>
            <person name="Reski R."/>
            <person name="Grigoriev I."/>
            <person name="Quatrano R.S."/>
            <person name="Boore J.L."/>
        </authorList>
    </citation>
    <scope>NUCLEOTIDE SEQUENCE [LARGE SCALE GENOMIC DNA]</scope>
    <source>
        <strain evidence="1 2">cv. Gransden 2004</strain>
    </source>
</reference>
<keyword evidence="2" id="KW-1185">Reference proteome</keyword>
<dbReference type="InParanoid" id="A0A7I4B593"/>
<dbReference type="EMBL" id="ABEU02000016">
    <property type="status" value="NOT_ANNOTATED_CDS"/>
    <property type="molecule type" value="Genomic_DNA"/>
</dbReference>